<dbReference type="InterPro" id="IPR050464">
    <property type="entry name" value="Zeta_carotene_desat/Oxidored"/>
</dbReference>
<dbReference type="Pfam" id="PF01593">
    <property type="entry name" value="Amino_oxidase"/>
    <property type="match status" value="1"/>
</dbReference>
<evidence type="ECO:0000256" key="4">
    <source>
        <dbReference type="ARBA" id="ARBA00023002"/>
    </source>
</evidence>
<comment type="similarity">
    <text evidence="6">Belongs to the protoporphyrinogen/coproporphyrinogen oxidase family. Coproporphyrinogen III oxidase subfamily.</text>
</comment>
<comment type="function">
    <text evidence="6">Involved in coproporphyrin-dependent heme b biosynthesis. Catalyzes the oxidation of coproporphyrinogen III to coproporphyrin III.</text>
</comment>
<evidence type="ECO:0000256" key="1">
    <source>
        <dbReference type="ARBA" id="ARBA00001974"/>
    </source>
</evidence>
<dbReference type="KEGG" id="ttf:THTE_0437"/>
<dbReference type="InterPro" id="IPR004572">
    <property type="entry name" value="Protoporphyrinogen_oxidase"/>
</dbReference>
<dbReference type="EC" id="1.3.3.15" evidence="6"/>
<dbReference type="AlphaFoldDB" id="A0A286RAQ8"/>
<evidence type="ECO:0000256" key="2">
    <source>
        <dbReference type="ARBA" id="ARBA00022630"/>
    </source>
</evidence>
<evidence type="ECO:0000256" key="6">
    <source>
        <dbReference type="RuleBase" id="RU364052"/>
    </source>
</evidence>
<comment type="subcellular location">
    <subcellularLocation>
        <location evidence="6">Cytoplasm</location>
    </subcellularLocation>
</comment>
<evidence type="ECO:0000256" key="5">
    <source>
        <dbReference type="ARBA" id="ARBA00023133"/>
    </source>
</evidence>
<sequence>MVDTLPPTQFEHRAPSRVAVLGAGISGLAAALKIRELSPQTDVVIFDQQSRPGGVLGTVREDGFQVERSADNFITTLPWAMDLCRQLELGEHLVSTHPEHRRAFVVWRRRLHPLPDGFLMMAPSEFWPLATTPLLSPWGKLRAAMEYVLPPRLDEDDESLAAFARRRLGREVFERLVEPLVTAVYGADTERLSVLATLARFREMEKKYGSLIRAMRAQKGARRGGTHSGAKTPRESGARYSMFATLRFGLEQLVEEIVARLPQDALRLGTQVTGLARKDSGWLVTLDNGKAFPCDAVVLAVPAYAAARVIEQLDQQLSQELAGITYTGSVILALAYRREDVGHPLDGSGCVIPAVEQSPLLAVSFSSQKYPHLSPEGTVLLRVFAGGARRPDLVAEEEGRLRTLLRSEVEKLLHIRGKPVREWLFRWPAAMPQYEVGHLERLRRIEERLQRWPGLALAGNAYRGVGIPHCIRSGWRAAGRVLGLPVEDREFGSSPF</sequence>
<evidence type="ECO:0000313" key="9">
    <source>
        <dbReference type="Proteomes" id="UP000215086"/>
    </source>
</evidence>
<comment type="catalytic activity">
    <reaction evidence="6">
        <text>coproporphyrinogen III + 3 O2 = coproporphyrin III + 3 H2O2</text>
        <dbReference type="Rhea" id="RHEA:43436"/>
        <dbReference type="ChEBI" id="CHEBI:15379"/>
        <dbReference type="ChEBI" id="CHEBI:16240"/>
        <dbReference type="ChEBI" id="CHEBI:57309"/>
        <dbReference type="ChEBI" id="CHEBI:131725"/>
        <dbReference type="EC" id="1.3.3.15"/>
    </reaction>
</comment>
<dbReference type="PRINTS" id="PR00419">
    <property type="entry name" value="ADXRDTASE"/>
</dbReference>
<dbReference type="InterPro" id="IPR036188">
    <property type="entry name" value="FAD/NAD-bd_sf"/>
</dbReference>
<keyword evidence="6" id="KW-0963">Cytoplasm</keyword>
<dbReference type="GO" id="GO:0004729">
    <property type="term" value="F:oxygen-dependent protoporphyrinogen oxidase activity"/>
    <property type="evidence" value="ECO:0007669"/>
    <property type="project" value="UniProtKB-UniRule"/>
</dbReference>
<evidence type="ECO:0000256" key="3">
    <source>
        <dbReference type="ARBA" id="ARBA00022827"/>
    </source>
</evidence>
<keyword evidence="4 6" id="KW-0560">Oxidoreductase</keyword>
<keyword evidence="9" id="KW-1185">Reference proteome</keyword>
<gene>
    <name evidence="8" type="ORF">THTE_0437</name>
</gene>
<dbReference type="PANTHER" id="PTHR42923:SF3">
    <property type="entry name" value="PROTOPORPHYRINOGEN OXIDASE"/>
    <property type="match status" value="1"/>
</dbReference>
<dbReference type="SUPFAM" id="SSF51905">
    <property type="entry name" value="FAD/NAD(P)-binding domain"/>
    <property type="match status" value="1"/>
</dbReference>
<dbReference type="Gene3D" id="1.10.3110.10">
    <property type="entry name" value="protoporphyrinogen ix oxidase, domain 3"/>
    <property type="match status" value="1"/>
</dbReference>
<comment type="cofactor">
    <cofactor evidence="1 6">
        <name>FAD</name>
        <dbReference type="ChEBI" id="CHEBI:57692"/>
    </cofactor>
</comment>
<proteinExistence type="inferred from homology"/>
<accession>A0A286RAQ8</accession>
<dbReference type="GO" id="GO:0006783">
    <property type="term" value="P:heme biosynthetic process"/>
    <property type="evidence" value="ECO:0007669"/>
    <property type="project" value="UniProtKB-UniRule"/>
</dbReference>
<reference evidence="8 9" key="1">
    <citation type="journal article" name="Front. Microbiol.">
        <title>Sugar Metabolism of the First Thermophilic Planctomycete Thermogutta terrifontis: Comparative Genomic and Transcriptomic Approaches.</title>
        <authorList>
            <person name="Elcheninov A.G."/>
            <person name="Menzel P."/>
            <person name="Gudbergsdottir S.R."/>
            <person name="Slesarev A.I."/>
            <person name="Kadnikov V.V."/>
            <person name="Krogh A."/>
            <person name="Bonch-Osmolovskaya E.A."/>
            <person name="Peng X."/>
            <person name="Kublanov I.V."/>
        </authorList>
    </citation>
    <scope>NUCLEOTIDE SEQUENCE [LARGE SCALE GENOMIC DNA]</scope>
    <source>
        <strain evidence="8 9">R1</strain>
    </source>
</reference>
<comment type="pathway">
    <text evidence="6">Porphyrin-containing compound metabolism; protoheme biosynthesis.</text>
</comment>
<dbReference type="RefSeq" id="WP_095413769.1">
    <property type="nucleotide sequence ID" value="NZ_CP018477.1"/>
</dbReference>
<name>A0A286RAQ8_9BACT</name>
<keyword evidence="3 6" id="KW-0274">FAD</keyword>
<dbReference type="OrthoDB" id="9805195at2"/>
<dbReference type="PANTHER" id="PTHR42923">
    <property type="entry name" value="PROTOPORPHYRINOGEN OXIDASE"/>
    <property type="match status" value="1"/>
</dbReference>
<organism evidence="8 9">
    <name type="scientific">Thermogutta terrifontis</name>
    <dbReference type="NCBI Taxonomy" id="1331910"/>
    <lineage>
        <taxon>Bacteria</taxon>
        <taxon>Pseudomonadati</taxon>
        <taxon>Planctomycetota</taxon>
        <taxon>Planctomycetia</taxon>
        <taxon>Pirellulales</taxon>
        <taxon>Thermoguttaceae</taxon>
        <taxon>Thermogutta</taxon>
    </lineage>
</organism>
<dbReference type="UniPathway" id="UPA00252"/>
<dbReference type="SUPFAM" id="SSF54373">
    <property type="entry name" value="FAD-linked reductases, C-terminal domain"/>
    <property type="match status" value="1"/>
</dbReference>
<dbReference type="Proteomes" id="UP000215086">
    <property type="component" value="Chromosome"/>
</dbReference>
<dbReference type="Gene3D" id="3.50.50.60">
    <property type="entry name" value="FAD/NAD(P)-binding domain"/>
    <property type="match status" value="1"/>
</dbReference>
<dbReference type="InterPro" id="IPR002937">
    <property type="entry name" value="Amino_oxidase"/>
</dbReference>
<feature type="domain" description="Amine oxidase" evidence="7">
    <location>
        <begin position="25"/>
        <end position="482"/>
    </location>
</feature>
<dbReference type="EMBL" id="CP018477">
    <property type="protein sequence ID" value="ASV73039.1"/>
    <property type="molecule type" value="Genomic_DNA"/>
</dbReference>
<dbReference type="GO" id="GO:0005737">
    <property type="term" value="C:cytoplasm"/>
    <property type="evidence" value="ECO:0007669"/>
    <property type="project" value="UniProtKB-SubCell"/>
</dbReference>
<dbReference type="NCBIfam" id="TIGR00562">
    <property type="entry name" value="proto_IX_ox"/>
    <property type="match status" value="1"/>
</dbReference>
<dbReference type="Gene3D" id="3.90.660.20">
    <property type="entry name" value="Protoporphyrinogen oxidase, mitochondrial, domain 2"/>
    <property type="match status" value="1"/>
</dbReference>
<protein>
    <recommendedName>
        <fullName evidence="6">Coproporphyrinogen III oxidase</fullName>
        <ecNumber evidence="6">1.3.3.15</ecNumber>
    </recommendedName>
</protein>
<keyword evidence="5 6" id="KW-0350">Heme biosynthesis</keyword>
<evidence type="ECO:0000259" key="7">
    <source>
        <dbReference type="Pfam" id="PF01593"/>
    </source>
</evidence>
<evidence type="ECO:0000313" key="8">
    <source>
        <dbReference type="EMBL" id="ASV73039.1"/>
    </source>
</evidence>
<keyword evidence="2 6" id="KW-0285">Flavoprotein</keyword>